<feature type="compositionally biased region" description="Basic and acidic residues" evidence="1">
    <location>
        <begin position="174"/>
        <end position="186"/>
    </location>
</feature>
<dbReference type="AlphaFoldDB" id="A0A6A6RXB9"/>
<feature type="compositionally biased region" description="Low complexity" evidence="1">
    <location>
        <begin position="161"/>
        <end position="171"/>
    </location>
</feature>
<keyword evidence="3" id="KW-1185">Reference proteome</keyword>
<gene>
    <name evidence="2" type="ORF">P280DRAFT_29882</name>
</gene>
<evidence type="ECO:0000313" key="3">
    <source>
        <dbReference type="Proteomes" id="UP000799753"/>
    </source>
</evidence>
<feature type="region of interest" description="Disordered" evidence="1">
    <location>
        <begin position="126"/>
        <end position="229"/>
    </location>
</feature>
<protein>
    <submittedName>
        <fullName evidence="2">Uncharacterized protein</fullName>
    </submittedName>
</protein>
<evidence type="ECO:0000256" key="1">
    <source>
        <dbReference type="SAM" id="MobiDB-lite"/>
    </source>
</evidence>
<accession>A0A6A6RXB9</accession>
<feature type="compositionally biased region" description="Low complexity" evidence="1">
    <location>
        <begin position="39"/>
        <end position="55"/>
    </location>
</feature>
<dbReference type="Proteomes" id="UP000799753">
    <property type="component" value="Unassembled WGS sequence"/>
</dbReference>
<sequence>MQVIRFSYPLAQVRFVVLIFARRLAAGSTLKRSPPPSPSSRLRASRPSSTTTPRANLSHPRTPPLPTAETAWIESPLHYTCTLDCHTYTSPLTNTTFPRPVTANMPVTTRTKDGSLPKKIEAAITPSTTKTTTKTATKKRATANTSKPRDKKVATGRVAKPKTTTAAAPKTKTVHKEKAPIKKVTDKVAGTVKKAEGKVEGKPAKKAAGTKKAQPTTTKKVAAPRAKKA</sequence>
<organism evidence="2 3">
    <name type="scientific">Massarina eburnea CBS 473.64</name>
    <dbReference type="NCBI Taxonomy" id="1395130"/>
    <lineage>
        <taxon>Eukaryota</taxon>
        <taxon>Fungi</taxon>
        <taxon>Dikarya</taxon>
        <taxon>Ascomycota</taxon>
        <taxon>Pezizomycotina</taxon>
        <taxon>Dothideomycetes</taxon>
        <taxon>Pleosporomycetidae</taxon>
        <taxon>Pleosporales</taxon>
        <taxon>Massarineae</taxon>
        <taxon>Massarinaceae</taxon>
        <taxon>Massarina</taxon>
    </lineage>
</organism>
<proteinExistence type="predicted"/>
<feature type="region of interest" description="Disordered" evidence="1">
    <location>
        <begin position="28"/>
        <end position="65"/>
    </location>
</feature>
<feature type="compositionally biased region" description="Basic and acidic residues" evidence="1">
    <location>
        <begin position="193"/>
        <end position="203"/>
    </location>
</feature>
<evidence type="ECO:0000313" key="2">
    <source>
        <dbReference type="EMBL" id="KAF2640219.1"/>
    </source>
</evidence>
<reference evidence="2" key="1">
    <citation type="journal article" date="2020" name="Stud. Mycol.">
        <title>101 Dothideomycetes genomes: a test case for predicting lifestyles and emergence of pathogens.</title>
        <authorList>
            <person name="Haridas S."/>
            <person name="Albert R."/>
            <person name="Binder M."/>
            <person name="Bloem J."/>
            <person name="Labutti K."/>
            <person name="Salamov A."/>
            <person name="Andreopoulos B."/>
            <person name="Baker S."/>
            <person name="Barry K."/>
            <person name="Bills G."/>
            <person name="Bluhm B."/>
            <person name="Cannon C."/>
            <person name="Castanera R."/>
            <person name="Culley D."/>
            <person name="Daum C."/>
            <person name="Ezra D."/>
            <person name="Gonzalez J."/>
            <person name="Henrissat B."/>
            <person name="Kuo A."/>
            <person name="Liang C."/>
            <person name="Lipzen A."/>
            <person name="Lutzoni F."/>
            <person name="Magnuson J."/>
            <person name="Mondo S."/>
            <person name="Nolan M."/>
            <person name="Ohm R."/>
            <person name="Pangilinan J."/>
            <person name="Park H.-J."/>
            <person name="Ramirez L."/>
            <person name="Alfaro M."/>
            <person name="Sun H."/>
            <person name="Tritt A."/>
            <person name="Yoshinaga Y."/>
            <person name="Zwiers L.-H."/>
            <person name="Turgeon B."/>
            <person name="Goodwin S."/>
            <person name="Spatafora J."/>
            <person name="Crous P."/>
            <person name="Grigoriev I."/>
        </authorList>
    </citation>
    <scope>NUCLEOTIDE SEQUENCE</scope>
    <source>
        <strain evidence="2">CBS 473.64</strain>
    </source>
</reference>
<feature type="compositionally biased region" description="Low complexity" evidence="1">
    <location>
        <begin position="126"/>
        <end position="135"/>
    </location>
</feature>
<name>A0A6A6RXB9_9PLEO</name>
<feature type="compositionally biased region" description="Low complexity" evidence="1">
    <location>
        <begin position="210"/>
        <end position="229"/>
    </location>
</feature>
<dbReference type="EMBL" id="MU006785">
    <property type="protein sequence ID" value="KAF2640219.1"/>
    <property type="molecule type" value="Genomic_DNA"/>
</dbReference>